<dbReference type="PANTHER" id="PTHR45947">
    <property type="entry name" value="SULFOQUINOVOSYL TRANSFERASE SQD2"/>
    <property type="match status" value="1"/>
</dbReference>
<dbReference type="CDD" id="cd03820">
    <property type="entry name" value="GT4_AmsD-like"/>
    <property type="match status" value="1"/>
</dbReference>
<dbReference type="GeneID" id="92237436"/>
<gene>
    <name evidence="2" type="ORF">NYP84_06115</name>
</gene>
<accession>A0ABY5XBI4</accession>
<dbReference type="RefSeq" id="WP_012667712.1">
    <property type="nucleotide sequence ID" value="NZ_CP023567.1"/>
</dbReference>
<name>A0ABY5XBI4_ERWPY</name>
<evidence type="ECO:0000313" key="3">
    <source>
        <dbReference type="Proteomes" id="UP001058553"/>
    </source>
</evidence>
<dbReference type="SUPFAM" id="SSF53756">
    <property type="entry name" value="UDP-Glycosyltransferase/glycogen phosphorylase"/>
    <property type="match status" value="1"/>
</dbReference>
<dbReference type="Gene3D" id="3.40.50.2000">
    <property type="entry name" value="Glycogen Phosphorylase B"/>
    <property type="match status" value="2"/>
</dbReference>
<protein>
    <submittedName>
        <fullName evidence="2">Glycosyltransferase family 4 protein</fullName>
    </submittedName>
</protein>
<organism evidence="2 3">
    <name type="scientific">Erwinia pyrifoliae</name>
    <dbReference type="NCBI Taxonomy" id="79967"/>
    <lineage>
        <taxon>Bacteria</taxon>
        <taxon>Pseudomonadati</taxon>
        <taxon>Pseudomonadota</taxon>
        <taxon>Gammaproteobacteria</taxon>
        <taxon>Enterobacterales</taxon>
        <taxon>Erwiniaceae</taxon>
        <taxon>Erwinia</taxon>
    </lineage>
</organism>
<dbReference type="Pfam" id="PF00534">
    <property type="entry name" value="Glycos_transf_1"/>
    <property type="match status" value="1"/>
</dbReference>
<dbReference type="PANTHER" id="PTHR45947:SF3">
    <property type="entry name" value="SULFOQUINOVOSYL TRANSFERASE SQD2"/>
    <property type="match status" value="1"/>
</dbReference>
<dbReference type="EMBL" id="CP103445">
    <property type="protein sequence ID" value="UWS34732.1"/>
    <property type="molecule type" value="Genomic_DNA"/>
</dbReference>
<keyword evidence="3" id="KW-1185">Reference proteome</keyword>
<evidence type="ECO:0000259" key="1">
    <source>
        <dbReference type="Pfam" id="PF00534"/>
    </source>
</evidence>
<evidence type="ECO:0000313" key="2">
    <source>
        <dbReference type="EMBL" id="UWS34732.1"/>
    </source>
</evidence>
<dbReference type="InterPro" id="IPR001296">
    <property type="entry name" value="Glyco_trans_1"/>
</dbReference>
<proteinExistence type="predicted"/>
<feature type="domain" description="Glycosyl transferase family 1" evidence="1">
    <location>
        <begin position="172"/>
        <end position="330"/>
    </location>
</feature>
<reference evidence="2" key="1">
    <citation type="submission" date="2022-07" db="EMBL/GenBank/DDBJ databases">
        <title>Genetic diversity of Erwinia pyrifoliae.</title>
        <authorList>
            <person name="Park D.S."/>
            <person name="Ham H."/>
        </authorList>
    </citation>
    <scope>NUCLEOTIDE SEQUENCE</scope>
    <source>
        <strain evidence="2">CP201486</strain>
    </source>
</reference>
<sequence>MYKLLILIDGISNSGGTDRVASTLSSLLSNHQYEVTLFSLNPGDPFYPVDNKVSIRYPKSSVRILKLLEFIRYAKNMRPDGIMIISMGKLSVQALLLSKLFRIKSRLICCDHVSIETFSTAVRKLKVFCYGLAEKVVVLTHHDKNYLTSSFSLKNVHVVGNMSPFHHENSLNRFDDVFAQKQNRVLAVGRLTYQKNFGRLLDIWKNVNKQGWKLLIVGDGEEKTELLEKIKKYQLEESAEIVSPSKNISEYYRSSGVIAMTSRYEGLPMVLIEAKNYALPAIAFDCKTGPAEIIKDDGYVINYESDNAFTDRLNQLIESNDLRKEFAQTAWHNSVNYGPELILRKWNEILN</sequence>
<dbReference type="InterPro" id="IPR050194">
    <property type="entry name" value="Glycosyltransferase_grp1"/>
</dbReference>
<dbReference type="Proteomes" id="UP001058553">
    <property type="component" value="Chromosome"/>
</dbReference>